<feature type="compositionally biased region" description="Polar residues" evidence="4">
    <location>
        <begin position="37"/>
        <end position="48"/>
    </location>
</feature>
<protein>
    <recommendedName>
        <fullName evidence="5">RING-CH-type domain-containing protein</fullName>
    </recommendedName>
</protein>
<organism evidence="6 7">
    <name type="scientific">Malus domestica</name>
    <name type="common">Apple</name>
    <name type="synonym">Pyrus malus</name>
    <dbReference type="NCBI Taxonomy" id="3750"/>
    <lineage>
        <taxon>Eukaryota</taxon>
        <taxon>Viridiplantae</taxon>
        <taxon>Streptophyta</taxon>
        <taxon>Embryophyta</taxon>
        <taxon>Tracheophyta</taxon>
        <taxon>Spermatophyta</taxon>
        <taxon>Magnoliopsida</taxon>
        <taxon>eudicotyledons</taxon>
        <taxon>Gunneridae</taxon>
        <taxon>Pentapetalae</taxon>
        <taxon>rosids</taxon>
        <taxon>fabids</taxon>
        <taxon>Rosales</taxon>
        <taxon>Rosaceae</taxon>
        <taxon>Amygdaloideae</taxon>
        <taxon>Maleae</taxon>
        <taxon>Malus</taxon>
    </lineage>
</organism>
<feature type="compositionally biased region" description="Basic and acidic residues" evidence="4">
    <location>
        <begin position="21"/>
        <end position="31"/>
    </location>
</feature>
<dbReference type="InterPro" id="IPR013083">
    <property type="entry name" value="Znf_RING/FYVE/PHD"/>
</dbReference>
<proteinExistence type="predicted"/>
<keyword evidence="1" id="KW-0479">Metal-binding</keyword>
<evidence type="ECO:0000256" key="3">
    <source>
        <dbReference type="ARBA" id="ARBA00022833"/>
    </source>
</evidence>
<dbReference type="Gene3D" id="3.30.40.10">
    <property type="entry name" value="Zinc/RING finger domain, C3HC4 (zinc finger)"/>
    <property type="match status" value="1"/>
</dbReference>
<dbReference type="EMBL" id="RDQH01000342">
    <property type="protein sequence ID" value="RXH71370.1"/>
    <property type="molecule type" value="Genomic_DNA"/>
</dbReference>
<dbReference type="AlphaFoldDB" id="A0A498HKY0"/>
<reference evidence="6 7" key="1">
    <citation type="submission" date="2018-10" db="EMBL/GenBank/DDBJ databases">
        <title>A high-quality apple genome assembly.</title>
        <authorList>
            <person name="Hu J."/>
        </authorList>
    </citation>
    <scope>NUCLEOTIDE SEQUENCE [LARGE SCALE GENOMIC DNA]</scope>
    <source>
        <strain evidence="7">cv. HFTH1</strain>
        <tissue evidence="6">Young leaf</tissue>
    </source>
</reference>
<evidence type="ECO:0000256" key="4">
    <source>
        <dbReference type="SAM" id="MobiDB-lite"/>
    </source>
</evidence>
<dbReference type="Pfam" id="PF12906">
    <property type="entry name" value="RINGv"/>
    <property type="match status" value="1"/>
</dbReference>
<name>A0A498HKY0_MALDO</name>
<dbReference type="Proteomes" id="UP000290289">
    <property type="component" value="Chromosome 16"/>
</dbReference>
<dbReference type="GO" id="GO:0008270">
    <property type="term" value="F:zinc ion binding"/>
    <property type="evidence" value="ECO:0007669"/>
    <property type="project" value="UniProtKB-KW"/>
</dbReference>
<keyword evidence="2" id="KW-0863">Zinc-finger</keyword>
<dbReference type="InterPro" id="IPR011016">
    <property type="entry name" value="Znf_RING-CH"/>
</dbReference>
<evidence type="ECO:0000313" key="7">
    <source>
        <dbReference type="Proteomes" id="UP000290289"/>
    </source>
</evidence>
<keyword evidence="7" id="KW-1185">Reference proteome</keyword>
<gene>
    <name evidence="6" type="ORF">DVH24_018725</name>
</gene>
<evidence type="ECO:0000259" key="5">
    <source>
        <dbReference type="Pfam" id="PF12906"/>
    </source>
</evidence>
<sequence length="117" mass="12623">METASKMVEKAAAFTSGKSSTEAKEKVEALNKDIQAGQGSSNVNSEEGQGSGIGIQNECRICQDEDYLHKLKAPCRCNGTLKVRYSTNEARIVSLSLPSLNLRIMFWSLCSSGNGCD</sequence>
<evidence type="ECO:0000256" key="1">
    <source>
        <dbReference type="ARBA" id="ARBA00022723"/>
    </source>
</evidence>
<keyword evidence="3" id="KW-0862">Zinc</keyword>
<evidence type="ECO:0000256" key="2">
    <source>
        <dbReference type="ARBA" id="ARBA00022771"/>
    </source>
</evidence>
<comment type="caution">
    <text evidence="6">The sequence shown here is derived from an EMBL/GenBank/DDBJ whole genome shotgun (WGS) entry which is preliminary data.</text>
</comment>
<feature type="region of interest" description="Disordered" evidence="4">
    <location>
        <begin position="1"/>
        <end position="50"/>
    </location>
</feature>
<accession>A0A498HKY0</accession>
<feature type="domain" description="RING-CH-type" evidence="5">
    <location>
        <begin position="59"/>
        <end position="83"/>
    </location>
</feature>
<evidence type="ECO:0000313" key="6">
    <source>
        <dbReference type="EMBL" id="RXH71370.1"/>
    </source>
</evidence>